<organism evidence="1 2">
    <name type="scientific">Vigna radiata var. radiata</name>
    <name type="common">Mung bean</name>
    <name type="synonym">Phaseolus aureus</name>
    <dbReference type="NCBI Taxonomy" id="3916"/>
    <lineage>
        <taxon>Eukaryota</taxon>
        <taxon>Viridiplantae</taxon>
        <taxon>Streptophyta</taxon>
        <taxon>Embryophyta</taxon>
        <taxon>Tracheophyta</taxon>
        <taxon>Spermatophyta</taxon>
        <taxon>Magnoliopsida</taxon>
        <taxon>eudicotyledons</taxon>
        <taxon>Gunneridae</taxon>
        <taxon>Pentapetalae</taxon>
        <taxon>rosids</taxon>
        <taxon>fabids</taxon>
        <taxon>Fabales</taxon>
        <taxon>Fabaceae</taxon>
        <taxon>Papilionoideae</taxon>
        <taxon>50 kb inversion clade</taxon>
        <taxon>NPAAA clade</taxon>
        <taxon>indigoferoid/millettioid clade</taxon>
        <taxon>Phaseoleae</taxon>
        <taxon>Vigna</taxon>
    </lineage>
</organism>
<accession>A0A3Q0F462</accession>
<dbReference type="Proteomes" id="UP000087766">
    <property type="component" value="Chromosome 7"/>
</dbReference>
<dbReference type="AlphaFoldDB" id="A0A3Q0F462"/>
<reference evidence="1" key="1">
    <citation type="journal article" date="2014" name="Nat. Commun.">
        <title>Genome sequence of mungbean and insights into evolution within Vigna species.</title>
        <authorList>
            <person name="Kang Y.J."/>
            <person name="Kim S.K."/>
            <person name="Kim M.Y."/>
            <person name="Lestari P."/>
            <person name="Kim K.H."/>
            <person name="Ha B.K."/>
            <person name="Jun T.H."/>
            <person name="Hwang W.J."/>
            <person name="Lee T."/>
            <person name="Lee J."/>
            <person name="Shim S."/>
            <person name="Yoon M.Y."/>
            <person name="Jang Y.E."/>
            <person name="Han K.S."/>
            <person name="Taeprayoon P."/>
            <person name="Yoon N."/>
            <person name="Somta P."/>
            <person name="Tanya P."/>
            <person name="Kim K.S."/>
            <person name="Gwag J.G."/>
            <person name="Moon J.K."/>
            <person name="Lee Y.H."/>
            <person name="Park B.S."/>
            <person name="Bombarely A."/>
            <person name="Doyle J.J."/>
            <person name="Jackson S.A."/>
            <person name="Schafleitner R."/>
            <person name="Srinives P."/>
            <person name="Varshney R.K."/>
            <person name="Lee S.H."/>
        </authorList>
    </citation>
    <scope>NUCLEOTIDE SEQUENCE [LARGE SCALE GENOMIC DNA]</scope>
    <source>
        <strain evidence="1">cv. VC1973A</strain>
    </source>
</reference>
<dbReference type="RefSeq" id="XP_022638815.1">
    <property type="nucleotide sequence ID" value="XM_022783094.1"/>
</dbReference>
<keyword evidence="1" id="KW-1185">Reference proteome</keyword>
<dbReference type="GeneID" id="111242019"/>
<name>A0A3Q0F462_VIGRR</name>
<evidence type="ECO:0000313" key="1">
    <source>
        <dbReference type="Proteomes" id="UP000087766"/>
    </source>
</evidence>
<sequence length="118" mass="13816">MDVVLNQAKVGDKKIEGDSNCGVQSIFVSYSRCFWKLKPSLGEVGIIKAVHKFIYLRKFPLKHSLLHDVTILLCFPNKRFYQYSQGLLVFHWKSFKEHLLTSKRRNECEVVEKLSERV</sequence>
<gene>
    <name evidence="2" type="primary">LOC111242019</name>
</gene>
<protein>
    <submittedName>
        <fullName evidence="2">Uncharacterized protein LOC111242019</fullName>
    </submittedName>
</protein>
<reference evidence="2" key="2">
    <citation type="submission" date="2025-08" db="UniProtKB">
        <authorList>
            <consortium name="RefSeq"/>
        </authorList>
    </citation>
    <scope>IDENTIFICATION</scope>
    <source>
        <tissue evidence="2">Leaf</tissue>
    </source>
</reference>
<proteinExistence type="predicted"/>
<evidence type="ECO:0000313" key="2">
    <source>
        <dbReference type="RefSeq" id="XP_022638815.1"/>
    </source>
</evidence>
<dbReference type="KEGG" id="vra:111242019"/>